<reference evidence="2" key="1">
    <citation type="submission" date="2016-10" db="EMBL/GenBank/DDBJ databases">
        <authorList>
            <person name="Varghese N."/>
            <person name="Submissions S."/>
        </authorList>
    </citation>
    <scope>NUCLEOTIDE SEQUENCE [LARGE SCALE GENOMIC DNA]</scope>
    <source>
        <strain evidence="2">CGMCC 1.3566</strain>
    </source>
</reference>
<dbReference type="Gene3D" id="2.120.10.30">
    <property type="entry name" value="TolB, C-terminal domain"/>
    <property type="match status" value="1"/>
</dbReference>
<name>A0A1H9YDM6_9BACI</name>
<gene>
    <name evidence="1" type="ORF">SAMN05421676_101127</name>
</gene>
<organism evidence="1 2">
    <name type="scientific">Salinibacillus kushneri</name>
    <dbReference type="NCBI Taxonomy" id="237682"/>
    <lineage>
        <taxon>Bacteria</taxon>
        <taxon>Bacillati</taxon>
        <taxon>Bacillota</taxon>
        <taxon>Bacilli</taxon>
        <taxon>Bacillales</taxon>
        <taxon>Bacillaceae</taxon>
        <taxon>Salinibacillus</taxon>
    </lineage>
</organism>
<dbReference type="Proteomes" id="UP000199095">
    <property type="component" value="Unassembled WGS sequence"/>
</dbReference>
<dbReference type="AlphaFoldDB" id="A0A1H9YDM6"/>
<accession>A0A1H9YDM6</accession>
<dbReference type="STRING" id="237682.SAMN05421676_101127"/>
<evidence type="ECO:0000313" key="2">
    <source>
        <dbReference type="Proteomes" id="UP000199095"/>
    </source>
</evidence>
<dbReference type="InterPro" id="IPR011042">
    <property type="entry name" value="6-blade_b-propeller_TolB-like"/>
</dbReference>
<sequence>MYIATLRGSHLIEFDLRTKEERVIYDRRDRLRDIFILNDSIYTITNNRDGRGTPKEGDDKLIQLQMETES</sequence>
<dbReference type="RefSeq" id="WP_245732661.1">
    <property type="nucleotide sequence ID" value="NZ_FOHJ01000001.1"/>
</dbReference>
<dbReference type="EMBL" id="FOHJ01000001">
    <property type="protein sequence ID" value="SES67043.1"/>
    <property type="molecule type" value="Genomic_DNA"/>
</dbReference>
<keyword evidence="2" id="KW-1185">Reference proteome</keyword>
<evidence type="ECO:0000313" key="1">
    <source>
        <dbReference type="EMBL" id="SES67043.1"/>
    </source>
</evidence>
<protein>
    <recommendedName>
        <fullName evidence="3">YD repeat-containing protein</fullName>
    </recommendedName>
</protein>
<evidence type="ECO:0008006" key="3">
    <source>
        <dbReference type="Google" id="ProtNLM"/>
    </source>
</evidence>
<proteinExistence type="predicted"/>